<dbReference type="CDD" id="cd16329">
    <property type="entry name" value="LolA_like"/>
    <property type="match status" value="1"/>
</dbReference>
<organism evidence="2">
    <name type="scientific">marine metagenome</name>
    <dbReference type="NCBI Taxonomy" id="408172"/>
    <lineage>
        <taxon>unclassified sequences</taxon>
        <taxon>metagenomes</taxon>
        <taxon>ecological metagenomes</taxon>
    </lineage>
</organism>
<dbReference type="Pfam" id="PF17131">
    <property type="entry name" value="LolA_like"/>
    <property type="match status" value="1"/>
</dbReference>
<proteinExistence type="predicted"/>
<dbReference type="AlphaFoldDB" id="A0A382A554"/>
<dbReference type="EMBL" id="UINC01023760">
    <property type="protein sequence ID" value="SVA96073.1"/>
    <property type="molecule type" value="Genomic_DNA"/>
</dbReference>
<gene>
    <name evidence="2" type="ORF">METZ01_LOCUS148927</name>
</gene>
<dbReference type="PROSITE" id="PS51257">
    <property type="entry name" value="PROKAR_LIPOPROTEIN"/>
    <property type="match status" value="1"/>
</dbReference>
<feature type="domain" description="Uncharacterized protein TP-0789" evidence="1">
    <location>
        <begin position="83"/>
        <end position="268"/>
    </location>
</feature>
<name>A0A382A554_9ZZZZ</name>
<evidence type="ECO:0000313" key="2">
    <source>
        <dbReference type="EMBL" id="SVA96073.1"/>
    </source>
</evidence>
<dbReference type="Gene3D" id="2.50.20.10">
    <property type="entry name" value="Lipoprotein localisation LolA/LolB/LppX"/>
    <property type="match status" value="1"/>
</dbReference>
<protein>
    <recommendedName>
        <fullName evidence="1">Uncharacterized protein TP-0789 domain-containing protein</fullName>
    </recommendedName>
</protein>
<accession>A0A382A554</accession>
<sequence length="294" mass="34575">MKLLSRNQLVFLFSLLISCLHIQESIGFDSSETTGAEIMEEVYKRHQQFPYIYEEQSMVMEDRNGDRDTRKARRYSRVEEDGTVKFLLLFDYPQEVKGVALLADRAPDGKITKYIYLPAYGEQLIESTGEGSEDNFLGTDFSVENLTGVNLSDYHYVRRDDREVDKAKYFVLDVYKASNQLIEDHILRRHFVRQDNLYITLTHHFDTHGRLLRIQSHHDIKAVDSDMWRANMILMENKKDQHQSLIKISRRVFSHDYVPAEIFTAKWLYENYPYIEPAEDSDAEDPVKLEEIAE</sequence>
<evidence type="ECO:0000259" key="1">
    <source>
        <dbReference type="Pfam" id="PF17131"/>
    </source>
</evidence>
<reference evidence="2" key="1">
    <citation type="submission" date="2018-05" db="EMBL/GenBank/DDBJ databases">
        <authorList>
            <person name="Lanie J.A."/>
            <person name="Ng W.-L."/>
            <person name="Kazmierczak K.M."/>
            <person name="Andrzejewski T.M."/>
            <person name="Davidsen T.M."/>
            <person name="Wayne K.J."/>
            <person name="Tettelin H."/>
            <person name="Glass J.I."/>
            <person name="Rusch D."/>
            <person name="Podicherti R."/>
            <person name="Tsui H.-C.T."/>
            <person name="Winkler M.E."/>
        </authorList>
    </citation>
    <scope>NUCLEOTIDE SEQUENCE</scope>
</reference>
<dbReference type="InterPro" id="IPR033399">
    <property type="entry name" value="TP_0789-like"/>
</dbReference>